<keyword evidence="3 5" id="KW-1133">Transmembrane helix</keyword>
<comment type="subcellular location">
    <subcellularLocation>
        <location evidence="1">Membrane</location>
        <topology evidence="1">Multi-pass membrane protein</topology>
    </subcellularLocation>
</comment>
<evidence type="ECO:0000313" key="6">
    <source>
        <dbReference type="EMBL" id="OGI64768.1"/>
    </source>
</evidence>
<dbReference type="GO" id="GO:0016020">
    <property type="term" value="C:membrane"/>
    <property type="evidence" value="ECO:0007669"/>
    <property type="project" value="UniProtKB-SubCell"/>
</dbReference>
<evidence type="ECO:0000313" key="7">
    <source>
        <dbReference type="Proteomes" id="UP000178700"/>
    </source>
</evidence>
<evidence type="ECO:0000256" key="3">
    <source>
        <dbReference type="ARBA" id="ARBA00022989"/>
    </source>
</evidence>
<sequence length="131" mass="14554">MEAVAYLFILGRILLGVYFIMSGFNHFTNLGMLSGYAQSKSVPMAKEAVLLTGLMMFLGGLGILFGVYVELSILLLSVFLIVTTFIMHQYWKVTDQMARMGEMVNFHKNLGLLGAILMLLAIPLPWALSLM</sequence>
<organism evidence="6 7">
    <name type="scientific">Candidatus Nomurabacteria bacterium RIFCSPHIGHO2_01_FULL_39_10</name>
    <dbReference type="NCBI Taxonomy" id="1801733"/>
    <lineage>
        <taxon>Bacteria</taxon>
        <taxon>Candidatus Nomuraibacteriota</taxon>
    </lineage>
</organism>
<feature type="transmembrane region" description="Helical" evidence="5">
    <location>
        <begin position="110"/>
        <end position="128"/>
    </location>
</feature>
<dbReference type="EMBL" id="MFTJ01000038">
    <property type="protein sequence ID" value="OGI64768.1"/>
    <property type="molecule type" value="Genomic_DNA"/>
</dbReference>
<proteinExistence type="predicted"/>
<evidence type="ECO:0000256" key="4">
    <source>
        <dbReference type="ARBA" id="ARBA00023136"/>
    </source>
</evidence>
<reference evidence="6 7" key="1">
    <citation type="journal article" date="2016" name="Nat. Commun.">
        <title>Thousands of microbial genomes shed light on interconnected biogeochemical processes in an aquifer system.</title>
        <authorList>
            <person name="Anantharaman K."/>
            <person name="Brown C.T."/>
            <person name="Hug L.A."/>
            <person name="Sharon I."/>
            <person name="Castelle C.J."/>
            <person name="Probst A.J."/>
            <person name="Thomas B.C."/>
            <person name="Singh A."/>
            <person name="Wilkins M.J."/>
            <person name="Karaoz U."/>
            <person name="Brodie E.L."/>
            <person name="Williams K.H."/>
            <person name="Hubbard S.S."/>
            <person name="Banfield J.F."/>
        </authorList>
    </citation>
    <scope>NUCLEOTIDE SEQUENCE [LARGE SCALE GENOMIC DNA]</scope>
</reference>
<keyword evidence="4 5" id="KW-0472">Membrane</keyword>
<feature type="transmembrane region" description="Helical" evidence="5">
    <location>
        <begin position="48"/>
        <end position="67"/>
    </location>
</feature>
<accession>A0A1F6V574</accession>
<dbReference type="InterPro" id="IPR032808">
    <property type="entry name" value="DoxX"/>
</dbReference>
<comment type="caution">
    <text evidence="6">The sequence shown here is derived from an EMBL/GenBank/DDBJ whole genome shotgun (WGS) entry which is preliminary data.</text>
</comment>
<name>A0A1F6V574_9BACT</name>
<dbReference type="Proteomes" id="UP000178700">
    <property type="component" value="Unassembled WGS sequence"/>
</dbReference>
<evidence type="ECO:0000256" key="5">
    <source>
        <dbReference type="SAM" id="Phobius"/>
    </source>
</evidence>
<dbReference type="Pfam" id="PF07681">
    <property type="entry name" value="DoxX"/>
    <property type="match status" value="1"/>
</dbReference>
<protein>
    <submittedName>
        <fullName evidence="6">DoxX family protein</fullName>
    </submittedName>
</protein>
<feature type="transmembrane region" description="Helical" evidence="5">
    <location>
        <begin position="73"/>
        <end position="90"/>
    </location>
</feature>
<evidence type="ECO:0000256" key="2">
    <source>
        <dbReference type="ARBA" id="ARBA00022692"/>
    </source>
</evidence>
<feature type="transmembrane region" description="Helical" evidence="5">
    <location>
        <begin position="6"/>
        <end position="27"/>
    </location>
</feature>
<keyword evidence="2 5" id="KW-0812">Transmembrane</keyword>
<dbReference type="AlphaFoldDB" id="A0A1F6V574"/>
<evidence type="ECO:0000256" key="1">
    <source>
        <dbReference type="ARBA" id="ARBA00004141"/>
    </source>
</evidence>
<gene>
    <name evidence="6" type="ORF">A2642_03635</name>
</gene>